<protein>
    <submittedName>
        <fullName evidence="6">MIF4G-like type 3</fullName>
    </submittedName>
</protein>
<sequence>KFFSSNLKKKHSFPVSFPTSSNHIEREQTGTRFRINSRLSSVGRESIGSDNMGSSRHEKRKEARLQKNQKKHESWLQRHKSEKEKRVSSSASAQKSGDVIKSEDFHQISDSVTEHMESSSPSGNKDHGKSFIPKKEEVRVKSKEKKMQKVERIKDLNRPRKKTKFEEFLEMDTPTVISGDQDAELERRLAKKLKIKKGKLRGLDDGLNDLFEGLPSVLDSMGSELGDSRKKRKKKRSEEKQDHEDVDELANEDLEHEESEFSDEESEEEPVGKRDRKRHKKKKKSVDEELESDLMNITDDGESETVNYHDSSSSLEKVDTPLHERKPESSSKYVAPHLRSQAKSESEELTKMRTRIKGLLNKMAESNVETITAELATIYRSVARSVSSQIFCEEVLTTYARGNEQYAVFASFIAGMACLVGMDFSAKLIASLAKSFEDEYQKEDSLSLNGISLLLSYLCMLGVCSSDLIYDFLMTLGKRLTKVDAFTITTVLDCCGMKIRSDDPLAMKTFIISIQNKANELKTSSDGQTQMNNMMMEKMLETISAIKNNKLRAKEDSVQNTRVKKWLQKLRVEEVLLRGLTWSKLLDPEKKGQWWLSGDLVVDSNTAEDIAETMDAEVVEAQKMLKLAEAQRMNTDSRKAIFCVIMSSEDYIDAFEKLLRLDLPGKQDREIMRVLVECCLQEKAFNKFYTVLASKLCEHDKNHKFTLQYCIWDHFKELESMSLQRSMHLAKFVAEIIVTFNLSLAVLKSVDLANPVELTPKRIMHFRMLFEAIFEHPENLVWNLFTRIALNPEYEALRDGIKFFVKEYVVKNNKAIYGKFRKAKEALNNAEGLLM</sequence>
<feature type="compositionally biased region" description="Basic and acidic residues" evidence="4">
    <location>
        <begin position="60"/>
        <end position="87"/>
    </location>
</feature>
<evidence type="ECO:0000256" key="2">
    <source>
        <dbReference type="ARBA" id="ARBA00022845"/>
    </source>
</evidence>
<reference evidence="6 7" key="1">
    <citation type="submission" date="2020-12" db="EMBL/GenBank/DDBJ databases">
        <title>Concerted genomic and epigenomic changes stabilize Arabidopsis allopolyploids.</title>
        <authorList>
            <person name="Chen Z."/>
        </authorList>
    </citation>
    <scope>NUCLEOTIDE SEQUENCE [LARGE SCALE GENOMIC DNA]</scope>
    <source>
        <strain evidence="6">As9502</strain>
        <tissue evidence="6">Leaf</tissue>
    </source>
</reference>
<evidence type="ECO:0000259" key="5">
    <source>
        <dbReference type="PROSITE" id="PS51366"/>
    </source>
</evidence>
<dbReference type="Pfam" id="PF02854">
    <property type="entry name" value="MIF4G"/>
    <property type="match status" value="1"/>
</dbReference>
<dbReference type="AlphaFoldDB" id="A0A8T2DB18"/>
<organism evidence="6 7">
    <name type="scientific">Arabidopsis suecica</name>
    <name type="common">Swedish thale-cress</name>
    <name type="synonym">Cardaminopsis suecica</name>
    <dbReference type="NCBI Taxonomy" id="45249"/>
    <lineage>
        <taxon>Eukaryota</taxon>
        <taxon>Viridiplantae</taxon>
        <taxon>Streptophyta</taxon>
        <taxon>Embryophyta</taxon>
        <taxon>Tracheophyta</taxon>
        <taxon>Spermatophyta</taxon>
        <taxon>Magnoliopsida</taxon>
        <taxon>eudicotyledons</taxon>
        <taxon>Gunneridae</taxon>
        <taxon>Pentapetalae</taxon>
        <taxon>rosids</taxon>
        <taxon>malvids</taxon>
        <taxon>Brassicales</taxon>
        <taxon>Brassicaceae</taxon>
        <taxon>Camelineae</taxon>
        <taxon>Arabidopsis</taxon>
    </lineage>
</organism>
<dbReference type="PROSITE" id="PS51366">
    <property type="entry name" value="MI"/>
    <property type="match status" value="1"/>
</dbReference>
<dbReference type="Proteomes" id="UP000694251">
    <property type="component" value="Chromosome 5"/>
</dbReference>
<feature type="compositionally biased region" description="Basic and acidic residues" evidence="4">
    <location>
        <begin position="124"/>
        <end position="149"/>
    </location>
</feature>
<evidence type="ECO:0000313" key="7">
    <source>
        <dbReference type="Proteomes" id="UP000694251"/>
    </source>
</evidence>
<gene>
    <name evidence="6" type="ORF">ISN44_As05g016720</name>
</gene>
<dbReference type="OrthoDB" id="10260961at2759"/>
<dbReference type="SMART" id="SM00544">
    <property type="entry name" value="MA3"/>
    <property type="match status" value="1"/>
</dbReference>
<comment type="subcellular location">
    <subcellularLocation>
        <location evidence="1">Nucleus</location>
        <location evidence="1">Nucleolus</location>
    </subcellularLocation>
</comment>
<feature type="compositionally biased region" description="Basic and acidic residues" evidence="4">
    <location>
        <begin position="98"/>
        <end position="117"/>
    </location>
</feature>
<dbReference type="EMBL" id="JAEFBJ010000005">
    <property type="protein sequence ID" value="KAG7609578.1"/>
    <property type="molecule type" value="Genomic_DNA"/>
</dbReference>
<dbReference type="GO" id="GO:0005730">
    <property type="term" value="C:nucleolus"/>
    <property type="evidence" value="ECO:0007669"/>
    <property type="project" value="UniProtKB-SubCell"/>
</dbReference>
<feature type="compositionally biased region" description="Basic and acidic residues" evidence="4">
    <location>
        <begin position="316"/>
        <end position="329"/>
    </location>
</feature>
<keyword evidence="7" id="KW-1185">Reference proteome</keyword>
<dbReference type="GO" id="GO:0003723">
    <property type="term" value="F:RNA binding"/>
    <property type="evidence" value="ECO:0007669"/>
    <property type="project" value="InterPro"/>
</dbReference>
<keyword evidence="2" id="KW-0810">Translation regulation</keyword>
<evidence type="ECO:0000256" key="3">
    <source>
        <dbReference type="ARBA" id="ARBA00023242"/>
    </source>
</evidence>
<feature type="compositionally biased region" description="Polar residues" evidence="4">
    <location>
        <begin position="304"/>
        <end position="315"/>
    </location>
</feature>
<feature type="compositionally biased region" description="Acidic residues" evidence="4">
    <location>
        <begin position="244"/>
        <end position="269"/>
    </location>
</feature>
<name>A0A8T2DB18_ARASU</name>
<dbReference type="SMART" id="SM00543">
    <property type="entry name" value="MIF4G"/>
    <property type="match status" value="1"/>
</dbReference>
<dbReference type="GO" id="GO:0006417">
    <property type="term" value="P:regulation of translation"/>
    <property type="evidence" value="ECO:0007669"/>
    <property type="project" value="UniProtKB-KW"/>
</dbReference>
<evidence type="ECO:0000313" key="6">
    <source>
        <dbReference type="EMBL" id="KAG7609578.1"/>
    </source>
</evidence>
<dbReference type="Pfam" id="PF02847">
    <property type="entry name" value="MA3"/>
    <property type="match status" value="1"/>
</dbReference>
<feature type="region of interest" description="Disordered" evidence="4">
    <location>
        <begin position="1"/>
        <end position="149"/>
    </location>
</feature>
<evidence type="ECO:0000256" key="1">
    <source>
        <dbReference type="ARBA" id="ARBA00004604"/>
    </source>
</evidence>
<dbReference type="InterPro" id="IPR003890">
    <property type="entry name" value="MIF4G-like_typ-3"/>
</dbReference>
<dbReference type="PANTHER" id="PTHR18034">
    <property type="entry name" value="CELL CYCLE CONTROL PROTEIN CWF22-RELATED"/>
    <property type="match status" value="1"/>
</dbReference>
<dbReference type="GO" id="GO:0042274">
    <property type="term" value="P:ribosomal small subunit biogenesis"/>
    <property type="evidence" value="ECO:0007669"/>
    <property type="project" value="TreeGrafter"/>
</dbReference>
<comment type="caution">
    <text evidence="6">The sequence shown here is derived from an EMBL/GenBank/DDBJ whole genome shotgun (WGS) entry which is preliminary data.</text>
</comment>
<dbReference type="InterPro" id="IPR050781">
    <property type="entry name" value="CWC22_splicing_factor"/>
</dbReference>
<dbReference type="FunFam" id="1.25.40.180:FF:000043">
    <property type="entry name" value="MIF4G domain-containing protein / MA3 domain-containing protein"/>
    <property type="match status" value="1"/>
</dbReference>
<keyword evidence="3" id="KW-0539">Nucleus</keyword>
<feature type="compositionally biased region" description="Basic residues" evidence="4">
    <location>
        <begin position="274"/>
        <end position="284"/>
    </location>
</feature>
<dbReference type="InterPro" id="IPR003891">
    <property type="entry name" value="Initiation_fac_eIF4g_MI"/>
</dbReference>
<proteinExistence type="predicted"/>
<feature type="domain" description="MI" evidence="5">
    <location>
        <begin position="636"/>
        <end position="752"/>
    </location>
</feature>
<accession>A0A8T2DB18</accession>
<dbReference type="PANTHER" id="PTHR18034:SF4">
    <property type="entry name" value="NUCLEOLAR MIF4G DOMAIN-CONTAINING PROTEIN 1"/>
    <property type="match status" value="1"/>
</dbReference>
<evidence type="ECO:0000256" key="4">
    <source>
        <dbReference type="SAM" id="MobiDB-lite"/>
    </source>
</evidence>
<feature type="region of interest" description="Disordered" evidence="4">
    <location>
        <begin position="202"/>
        <end position="348"/>
    </location>
</feature>
<feature type="non-terminal residue" evidence="6">
    <location>
        <position position="835"/>
    </location>
</feature>